<dbReference type="AlphaFoldDB" id="A0A015MC63"/>
<gene>
    <name evidence="1" type="ORF">RirG_142900</name>
</gene>
<dbReference type="PANTHER" id="PTHR35871">
    <property type="entry name" value="EXPRESSED PROTEIN"/>
    <property type="match status" value="1"/>
</dbReference>
<dbReference type="EMBL" id="JEMT01023233">
    <property type="protein sequence ID" value="EXX64418.1"/>
    <property type="molecule type" value="Genomic_DNA"/>
</dbReference>
<accession>A0A015MC63</accession>
<dbReference type="HOGENOM" id="CLU_005726_0_1_1"/>
<dbReference type="PANTHER" id="PTHR35871:SF1">
    <property type="entry name" value="CXC1-LIKE CYSTEINE CLUSTER ASSOCIATED WITH KDZ TRANSPOSASES DOMAIN-CONTAINING PROTEIN"/>
    <property type="match status" value="1"/>
</dbReference>
<dbReference type="OrthoDB" id="10044727at2759"/>
<dbReference type="InterPro" id="IPR036397">
    <property type="entry name" value="RNaseH_sf"/>
</dbReference>
<proteinExistence type="predicted"/>
<evidence type="ECO:0000313" key="2">
    <source>
        <dbReference type="Proteomes" id="UP000022910"/>
    </source>
</evidence>
<name>A0A015MC63_RHIIW</name>
<evidence type="ECO:0000313" key="1">
    <source>
        <dbReference type="EMBL" id="EXX64418.1"/>
    </source>
</evidence>
<dbReference type="STRING" id="1432141.A0A015MC63"/>
<organism evidence="1 2">
    <name type="scientific">Rhizophagus irregularis (strain DAOM 197198w)</name>
    <name type="common">Glomus intraradices</name>
    <dbReference type="NCBI Taxonomy" id="1432141"/>
    <lineage>
        <taxon>Eukaryota</taxon>
        <taxon>Fungi</taxon>
        <taxon>Fungi incertae sedis</taxon>
        <taxon>Mucoromycota</taxon>
        <taxon>Glomeromycotina</taxon>
        <taxon>Glomeromycetes</taxon>
        <taxon>Glomerales</taxon>
        <taxon>Glomeraceae</taxon>
        <taxon>Rhizophagus</taxon>
    </lineage>
</organism>
<dbReference type="GO" id="GO:0003676">
    <property type="term" value="F:nucleic acid binding"/>
    <property type="evidence" value="ECO:0007669"/>
    <property type="project" value="InterPro"/>
</dbReference>
<keyword evidence="2" id="KW-1185">Reference proteome</keyword>
<comment type="caution">
    <text evidence="1">The sequence shown here is derived from an EMBL/GenBank/DDBJ whole genome shotgun (WGS) entry which is preliminary data.</text>
</comment>
<dbReference type="Gene3D" id="3.30.420.10">
    <property type="entry name" value="Ribonuclease H-like superfamily/Ribonuclease H"/>
    <property type="match status" value="1"/>
</dbReference>
<reference evidence="1 2" key="1">
    <citation type="submission" date="2014-02" db="EMBL/GenBank/DDBJ databases">
        <title>Single nucleus genome sequencing reveals high similarity among nuclei of an endomycorrhizal fungus.</title>
        <authorList>
            <person name="Lin K."/>
            <person name="Geurts R."/>
            <person name="Zhang Z."/>
            <person name="Limpens E."/>
            <person name="Saunders D.G."/>
            <person name="Mu D."/>
            <person name="Pang E."/>
            <person name="Cao H."/>
            <person name="Cha H."/>
            <person name="Lin T."/>
            <person name="Zhou Q."/>
            <person name="Shang Y."/>
            <person name="Li Y."/>
            <person name="Ivanov S."/>
            <person name="Sharma T."/>
            <person name="Velzen R.V."/>
            <person name="Ruijter N.D."/>
            <person name="Aanen D.K."/>
            <person name="Win J."/>
            <person name="Kamoun S."/>
            <person name="Bisseling T."/>
            <person name="Huang S."/>
        </authorList>
    </citation>
    <scope>NUCLEOTIDE SEQUENCE [LARGE SCALE GENOMIC DNA]</scope>
    <source>
        <strain evidence="2">DAOM197198w</strain>
    </source>
</reference>
<sequence>MVFLITYHDEKLRGKPKGIKQVLIEYEKWPPGGLILDCKECKEKIQDISRTTCCARQVIISLEPNFIAQKGAIKELIENAGHKCIFSPKFHCKLNFIERYWGVAKRYSCENCDYLWKGLQKIVYESLNSVNLTTIRKFSRKFWCYMDLCRKDIDRKLVEYAIKKYKSHRRIPECVLEELNKFTND</sequence>
<protein>
    <submittedName>
        <fullName evidence="1">Uncharacterized protein</fullName>
    </submittedName>
</protein>
<dbReference type="Proteomes" id="UP000022910">
    <property type="component" value="Unassembled WGS sequence"/>
</dbReference>